<dbReference type="PROSITE" id="PS50176">
    <property type="entry name" value="ARM_REPEAT"/>
    <property type="match status" value="3"/>
</dbReference>
<feature type="repeat" description="ARM" evidence="6">
    <location>
        <begin position="154"/>
        <end position="196"/>
    </location>
</feature>
<keyword evidence="12" id="KW-1185">Reference proteome</keyword>
<evidence type="ECO:0000259" key="9">
    <source>
        <dbReference type="PROSITE" id="PS51171"/>
    </source>
</evidence>
<reference evidence="11" key="1">
    <citation type="submission" date="2016-06" db="EMBL/GenBank/DDBJ databases">
        <title>Draft Genome sequence of the fungus Inonotus baumii.</title>
        <authorList>
            <person name="Zhu H."/>
            <person name="Lin W."/>
        </authorList>
    </citation>
    <scope>NUCLEOTIDE SEQUENCE</scope>
    <source>
        <strain evidence="11">821</strain>
    </source>
</reference>
<name>A0A9Q5N9A1_SANBA</name>
<dbReference type="GO" id="GO:0006351">
    <property type="term" value="P:DNA-templated transcription"/>
    <property type="evidence" value="ECO:0007669"/>
    <property type="project" value="InterPro"/>
</dbReference>
<dbReference type="SUPFAM" id="SSF48371">
    <property type="entry name" value="ARM repeat"/>
    <property type="match status" value="1"/>
</dbReference>
<feature type="domain" description="Prephenate dehydratase" evidence="9">
    <location>
        <begin position="1310"/>
        <end position="1491"/>
    </location>
</feature>
<dbReference type="Pfam" id="PF04082">
    <property type="entry name" value="Fungal_trans"/>
    <property type="match status" value="1"/>
</dbReference>
<feature type="repeat" description="ARM" evidence="6">
    <location>
        <begin position="323"/>
        <end position="351"/>
    </location>
</feature>
<feature type="region of interest" description="Disordered" evidence="8">
    <location>
        <begin position="1"/>
        <end position="64"/>
    </location>
</feature>
<protein>
    <recommendedName>
        <fullName evidence="13">Prephenate dehydratase</fullName>
    </recommendedName>
</protein>
<dbReference type="PANTHER" id="PTHR23316">
    <property type="entry name" value="IMPORTIN ALPHA"/>
    <property type="match status" value="1"/>
</dbReference>
<proteinExistence type="inferred from homology"/>
<evidence type="ECO:0000256" key="5">
    <source>
        <dbReference type="ARBA" id="ARBA00023242"/>
    </source>
</evidence>
<evidence type="ECO:0000256" key="3">
    <source>
        <dbReference type="ARBA" id="ARBA00022737"/>
    </source>
</evidence>
<dbReference type="FunFam" id="1.25.10.10:FF:000021">
    <property type="entry name" value="Importin subunit alpha"/>
    <property type="match status" value="1"/>
</dbReference>
<evidence type="ECO:0000256" key="1">
    <source>
        <dbReference type="ARBA" id="ARBA00010394"/>
    </source>
</evidence>
<evidence type="ECO:0000256" key="4">
    <source>
        <dbReference type="ARBA" id="ARBA00022927"/>
    </source>
</evidence>
<evidence type="ECO:0008006" key="13">
    <source>
        <dbReference type="Google" id="ProtNLM"/>
    </source>
</evidence>
<comment type="similarity">
    <text evidence="1">Belongs to the importin alpha family.</text>
</comment>
<dbReference type="InterPro" id="IPR001086">
    <property type="entry name" value="Preph_deHydtase"/>
</dbReference>
<feature type="compositionally biased region" description="Low complexity" evidence="8">
    <location>
        <begin position="668"/>
        <end position="682"/>
    </location>
</feature>
<organism evidence="11 12">
    <name type="scientific">Sanghuangporus baumii</name>
    <name type="common">Phellinus baumii</name>
    <dbReference type="NCBI Taxonomy" id="108892"/>
    <lineage>
        <taxon>Eukaryota</taxon>
        <taxon>Fungi</taxon>
        <taxon>Dikarya</taxon>
        <taxon>Basidiomycota</taxon>
        <taxon>Agaricomycotina</taxon>
        <taxon>Agaricomycetes</taxon>
        <taxon>Hymenochaetales</taxon>
        <taxon>Hymenochaetaceae</taxon>
        <taxon>Sanghuangporus</taxon>
    </lineage>
</organism>
<dbReference type="Pfam" id="PF00514">
    <property type="entry name" value="Arm"/>
    <property type="match status" value="8"/>
</dbReference>
<feature type="compositionally biased region" description="Basic and acidic residues" evidence="8">
    <location>
        <begin position="18"/>
        <end position="44"/>
    </location>
</feature>
<dbReference type="GO" id="GO:0009094">
    <property type="term" value="P:L-phenylalanine biosynthetic process"/>
    <property type="evidence" value="ECO:0007669"/>
    <property type="project" value="InterPro"/>
</dbReference>
<dbReference type="Proteomes" id="UP000757232">
    <property type="component" value="Unassembled WGS sequence"/>
</dbReference>
<comment type="caution">
    <text evidence="11">The sequence shown here is derived from an EMBL/GenBank/DDBJ whole genome shotgun (WGS) entry which is preliminary data.</text>
</comment>
<dbReference type="CDD" id="cd13532">
    <property type="entry name" value="PBP2_PDT_like"/>
    <property type="match status" value="1"/>
</dbReference>
<dbReference type="InterPro" id="IPR036975">
    <property type="entry name" value="Importin-a_IBB_sf"/>
</dbReference>
<dbReference type="GO" id="GO:0005634">
    <property type="term" value="C:nucleus"/>
    <property type="evidence" value="ECO:0007669"/>
    <property type="project" value="UniProtKB-ARBA"/>
</dbReference>
<dbReference type="Gene3D" id="1.25.10.10">
    <property type="entry name" value="Leucine-rich Repeat Variant"/>
    <property type="match status" value="1"/>
</dbReference>
<dbReference type="InterPro" id="IPR016024">
    <property type="entry name" value="ARM-type_fold"/>
</dbReference>
<dbReference type="CDD" id="cd12148">
    <property type="entry name" value="fungal_TF_MHR"/>
    <property type="match status" value="1"/>
</dbReference>
<dbReference type="GO" id="GO:0003677">
    <property type="term" value="F:DNA binding"/>
    <property type="evidence" value="ECO:0007669"/>
    <property type="project" value="InterPro"/>
</dbReference>
<dbReference type="Pfam" id="PF01749">
    <property type="entry name" value="IBB"/>
    <property type="match status" value="1"/>
</dbReference>
<keyword evidence="3" id="KW-0677">Repeat</keyword>
<dbReference type="GO" id="GO:0008270">
    <property type="term" value="F:zinc ion binding"/>
    <property type="evidence" value="ECO:0007669"/>
    <property type="project" value="InterPro"/>
</dbReference>
<keyword evidence="4" id="KW-0653">Protein transport</keyword>
<feature type="domain" description="IBB" evidence="10">
    <location>
        <begin position="1"/>
        <end position="56"/>
    </location>
</feature>
<dbReference type="EMBL" id="LNZH02000176">
    <property type="protein sequence ID" value="OCB88548.1"/>
    <property type="molecule type" value="Genomic_DNA"/>
</dbReference>
<evidence type="ECO:0000256" key="6">
    <source>
        <dbReference type="PROSITE-ProRule" id="PRU00259"/>
    </source>
</evidence>
<dbReference type="Gene3D" id="3.40.190.10">
    <property type="entry name" value="Periplasmic binding protein-like II"/>
    <property type="match status" value="2"/>
</dbReference>
<accession>A0A9Q5N9A1</accession>
<dbReference type="GO" id="GO:0061608">
    <property type="term" value="F:nuclear import signal receptor activity"/>
    <property type="evidence" value="ECO:0007669"/>
    <property type="project" value="InterPro"/>
</dbReference>
<dbReference type="PROSITE" id="PS51171">
    <property type="entry name" value="PREPHENATE_DEHYDR_3"/>
    <property type="match status" value="1"/>
</dbReference>
<evidence type="ECO:0000256" key="2">
    <source>
        <dbReference type="ARBA" id="ARBA00022448"/>
    </source>
</evidence>
<gene>
    <name evidence="11" type="ORF">A7U60_g4249</name>
</gene>
<evidence type="ECO:0000313" key="12">
    <source>
        <dbReference type="Proteomes" id="UP000757232"/>
    </source>
</evidence>
<feature type="repeat" description="ARM" evidence="6">
    <location>
        <begin position="112"/>
        <end position="154"/>
    </location>
</feature>
<dbReference type="Pfam" id="PF00800">
    <property type="entry name" value="PDT"/>
    <property type="match status" value="1"/>
</dbReference>
<dbReference type="InterPro" id="IPR011989">
    <property type="entry name" value="ARM-like"/>
</dbReference>
<dbReference type="Gene3D" id="1.20.5.690">
    <property type="entry name" value="Importin-alpha, importin-beta-binding domain"/>
    <property type="match status" value="1"/>
</dbReference>
<feature type="region of interest" description="Disordered" evidence="8">
    <location>
        <begin position="661"/>
        <end position="688"/>
    </location>
</feature>
<dbReference type="SMART" id="SM00906">
    <property type="entry name" value="Fungal_trans"/>
    <property type="match status" value="1"/>
</dbReference>
<dbReference type="GO" id="GO:0004664">
    <property type="term" value="F:prephenate dehydratase activity"/>
    <property type="evidence" value="ECO:0007669"/>
    <property type="project" value="InterPro"/>
</dbReference>
<sequence>MDRTMDHRRANFKNKGGFKQDDLRRRREEQQVEIRRQKRDENITKRRNFLPTATPDSDDEAGSSNWEAPLAEELVAGVFSDDPERQLDATTKFRKLLSKEKNPPIEKVIECGVVPRFVEFLRGNHSMLQFEAAWALTNIASGTAEHTQVVIKAGAVPEFINLLSSPVLDVREQAVWALGNIAGDSPQCRDYVLQQGALRPLLALLSENHKISMLRNATWTLSNFCRGKNPQPDWELISPALTVLTKLIYSMDDEVLIDACWAISYLSDGSNDKIQAVIESGVCRRLVDLLMHSSTSVQTPALRSVGNIVTGDDLQTQVMIASGALPALLSLLSSPKDGIRKEACWTISNITAGSPHQIQAVIDANIIPPLINILQNADFKTRKEACWAISNATSGGLQEPSQIRYLVSQGCIKPLCDLLQTMDNKIIQVALDGLDNILKVGEMDKQAAGLGATNQYARYVEECGGMHMIHNLQQHDNLEIYKKAFNIMDKYFTDEEEDTNIAPATVDASGQFAFHSEVAAPQGGFSFAFLTDHLDDRPASAPILKRNQVGASGIAFVAHVTNADEGSFDRQKCDARRPCSTCVRSHKNTVSHAPPGVEVPLLECTFDEPTENGVQQHAAPKNKYERLENRIKNGVQQHAAPKNKYERLENRISELEALLRQKDEDSMSPPVSSSSGVPSSSGRPTYNNLPNISTVATLNQGLPYAQSQPFSPIIPAHISPVNTPPLNFSSGSAGESKSATNHTTQILWPNWPHDLPSFDLLQHLVEVFLAFQPHAGRLFHGPTFLASLSLPATHANFPHIAILHAISAVGSLYTPAIPPAPLPNFAETPADDLFQSAYKRRKALPDSFGEVHAKFAMAAIEESTSLGERLFECQQATTILTWFYHAHAKWADMFLTTGRAMRYLIPLGLNMCPPFHSISKSLRAPSIIAPARTVIEDEMRRNTFWLTYATERLYSSGNGWAMSLDDEDISQLLPVRGEEFDQGILVPPKGRQWAHSPNMLLNHPPEQTDSFVLYIKSSILMSRVKNFNLRFRSKHFAGDPDMIPPAGSSNEEQSATAQYIDPRDTPGFIKIDHLVSAFIPSFPKGLRSATRDGVVDIHLLLALLAPNVAKILLHEPHVDLQRRGCISAQRILEAARAILDQLYAIWSTSFDLTLLENFCCFAFFMAGRVLTRFMRQAKESGNQIQGQAVRTELEYIRIALVKIGMRLPLAYRYAKMLDDIIFQTVGILEDVILPNFQNASFPTSPEISMQTTAQDSLDFLMALAAVMYKLASESSLDPLSFDPHRTLSSQYSNSSTSMSPISAVNRVPPKVAFLGPEGTYTHQAAFNRFGTGVDYVAKESIAGRSIPSEASIAVLPEENSIFGTVIETLDLLRLPEVGKEKVIVGEVTLQVQHCLLAAQGTKLEDIKNVLSHEQALGQCSNYLKKHLPDATLTKTPSTAAAAEAVLAPDAGHSSAAISSEICTSVYPGLVLLERQIQNEHDNFTKFYIMTSPSSKPIPCPMPAKTYNALIRVFSSSECPVDLSSLIMQLGLLVLRIDRRPSIQSIPFHDVYFFHVSQAGIDHLEDTVHWRNKVECALGNARAQGWQACILGVW</sequence>
<dbReference type="SUPFAM" id="SSF53850">
    <property type="entry name" value="Periplasmic binding protein-like II"/>
    <property type="match status" value="1"/>
</dbReference>
<dbReference type="PROSITE" id="PS51214">
    <property type="entry name" value="IBB"/>
    <property type="match status" value="1"/>
</dbReference>
<dbReference type="InterPro" id="IPR002652">
    <property type="entry name" value="Importin-a_IBB"/>
</dbReference>
<dbReference type="Pfam" id="PF16186">
    <property type="entry name" value="Arm_3"/>
    <property type="match status" value="1"/>
</dbReference>
<keyword evidence="2 7" id="KW-0813">Transport</keyword>
<keyword evidence="5" id="KW-0539">Nucleus</keyword>
<dbReference type="OrthoDB" id="29145at2759"/>
<dbReference type="SMART" id="SM00185">
    <property type="entry name" value="ARM"/>
    <property type="match status" value="8"/>
</dbReference>
<evidence type="ECO:0000256" key="8">
    <source>
        <dbReference type="SAM" id="MobiDB-lite"/>
    </source>
</evidence>
<dbReference type="InterPro" id="IPR007219">
    <property type="entry name" value="XnlR_reg_dom"/>
</dbReference>
<dbReference type="InterPro" id="IPR032413">
    <property type="entry name" value="Arm_3"/>
</dbReference>
<dbReference type="GO" id="GO:0006606">
    <property type="term" value="P:protein import into nucleus"/>
    <property type="evidence" value="ECO:0007669"/>
    <property type="project" value="InterPro"/>
</dbReference>
<evidence type="ECO:0000256" key="7">
    <source>
        <dbReference type="PROSITE-ProRule" id="PRU00561"/>
    </source>
</evidence>
<dbReference type="InterPro" id="IPR000225">
    <property type="entry name" value="Armadillo"/>
</dbReference>
<evidence type="ECO:0000259" key="10">
    <source>
        <dbReference type="PROSITE" id="PS51214"/>
    </source>
</evidence>
<evidence type="ECO:0000313" key="11">
    <source>
        <dbReference type="EMBL" id="OCB88548.1"/>
    </source>
</evidence>